<evidence type="ECO:0008006" key="3">
    <source>
        <dbReference type="Google" id="ProtNLM"/>
    </source>
</evidence>
<protein>
    <recommendedName>
        <fullName evidence="3">Guanylate cyclase domain-containing protein</fullName>
    </recommendedName>
</protein>
<evidence type="ECO:0000313" key="2">
    <source>
        <dbReference type="Proteomes" id="UP000048908"/>
    </source>
</evidence>
<dbReference type="STRING" id="282197.SAMN04488517_101365"/>
<evidence type="ECO:0000313" key="1">
    <source>
        <dbReference type="EMBL" id="CTQ31298.1"/>
    </source>
</evidence>
<accession>A0A0M6XK46</accession>
<name>A0A0M6XK46_9RHOB</name>
<dbReference type="Proteomes" id="UP000048908">
    <property type="component" value="Unassembled WGS sequence"/>
</dbReference>
<dbReference type="EMBL" id="CXPG01000009">
    <property type="protein sequence ID" value="CTQ31298.1"/>
    <property type="molecule type" value="Genomic_DNA"/>
</dbReference>
<organism evidence="1 2">
    <name type="scientific">Jannaschia rubra</name>
    <dbReference type="NCBI Taxonomy" id="282197"/>
    <lineage>
        <taxon>Bacteria</taxon>
        <taxon>Pseudomonadati</taxon>
        <taxon>Pseudomonadota</taxon>
        <taxon>Alphaproteobacteria</taxon>
        <taxon>Rhodobacterales</taxon>
        <taxon>Roseobacteraceae</taxon>
        <taxon>Jannaschia</taxon>
    </lineage>
</organism>
<dbReference type="RefSeq" id="WP_143114559.1">
    <property type="nucleotide sequence ID" value="NZ_CXPG01000009.1"/>
</dbReference>
<proteinExistence type="predicted"/>
<dbReference type="AlphaFoldDB" id="A0A0M6XK46"/>
<dbReference type="OrthoDB" id="8235971at2"/>
<gene>
    <name evidence="1" type="ORF">JAN5088_00052</name>
</gene>
<reference evidence="1 2" key="1">
    <citation type="submission" date="2015-07" db="EMBL/GenBank/DDBJ databases">
        <authorList>
            <person name="Noorani M."/>
        </authorList>
    </citation>
    <scope>NUCLEOTIDE SEQUENCE [LARGE SCALE GENOMIC DNA]</scope>
    <source>
        <strain evidence="1 2">CECT 5088</strain>
    </source>
</reference>
<sequence>MSEILEERFVVFIDILGFGAMVRQAARDPDGEMANRVAAALKVIEDLGQSRGDIVFPSKSNSDFHSHAFSDCIVMSVVPSAEVVAELFVVLAKLTLDLMEIGVWIRGGMSHGLISKTRTTPWGPAIVEAYEVESKLAINPRIAMGKSAVEFVNRAATGVQKDDRLVRDDDGVWSLEPFVWVRSDAREKLPYLTKEKARRIKSELESAHEGVVDSPRIFSKIEWLRERWDSQLKPKDGVPIFDCRTELGIEQDSIEDWVTAFETAFKGED</sequence>
<keyword evidence="2" id="KW-1185">Reference proteome</keyword>